<feature type="transmembrane region" description="Helical" evidence="1">
    <location>
        <begin position="69"/>
        <end position="97"/>
    </location>
</feature>
<proteinExistence type="predicted"/>
<dbReference type="AlphaFoldDB" id="A0A8H9GMP3"/>
<evidence type="ECO:0000313" key="3">
    <source>
        <dbReference type="Proteomes" id="UP000600547"/>
    </source>
</evidence>
<organism evidence="2 3">
    <name type="scientific">Deinococcus arenae</name>
    <dbReference type="NCBI Taxonomy" id="1452751"/>
    <lineage>
        <taxon>Bacteria</taxon>
        <taxon>Thermotogati</taxon>
        <taxon>Deinococcota</taxon>
        <taxon>Deinococci</taxon>
        <taxon>Deinococcales</taxon>
        <taxon>Deinococcaceae</taxon>
        <taxon>Deinococcus</taxon>
    </lineage>
</organism>
<keyword evidence="3" id="KW-1185">Reference proteome</keyword>
<dbReference type="Pfam" id="PF19744">
    <property type="entry name" value="DUF6232"/>
    <property type="match status" value="1"/>
</dbReference>
<gene>
    <name evidence="2" type="ORF">GCM10008956_15420</name>
</gene>
<comment type="caution">
    <text evidence="2">The sequence shown here is derived from an EMBL/GenBank/DDBJ whole genome shotgun (WGS) entry which is preliminary data.</text>
</comment>
<keyword evidence="1" id="KW-1133">Transmembrane helix</keyword>
<protein>
    <submittedName>
        <fullName evidence="2">Uncharacterized protein</fullName>
    </submittedName>
</protein>
<keyword evidence="1" id="KW-0812">Transmembrane</keyword>
<evidence type="ECO:0000256" key="1">
    <source>
        <dbReference type="SAM" id="Phobius"/>
    </source>
</evidence>
<dbReference type="Proteomes" id="UP000600547">
    <property type="component" value="Unassembled WGS sequence"/>
</dbReference>
<keyword evidence="1" id="KW-0472">Membrane</keyword>
<dbReference type="EMBL" id="BMQG01000004">
    <property type="protein sequence ID" value="GGM39900.1"/>
    <property type="molecule type" value="Genomic_DNA"/>
</dbReference>
<dbReference type="InterPro" id="IPR045629">
    <property type="entry name" value="DUF6232"/>
</dbReference>
<reference evidence="3" key="1">
    <citation type="journal article" date="2019" name="Int. J. Syst. Evol. Microbiol.">
        <title>The Global Catalogue of Microorganisms (GCM) 10K type strain sequencing project: providing services to taxonomists for standard genome sequencing and annotation.</title>
        <authorList>
            <consortium name="The Broad Institute Genomics Platform"/>
            <consortium name="The Broad Institute Genome Sequencing Center for Infectious Disease"/>
            <person name="Wu L."/>
            <person name="Ma J."/>
        </authorList>
    </citation>
    <scope>NUCLEOTIDE SEQUENCE [LARGE SCALE GENOMIC DNA]</scope>
    <source>
        <strain evidence="3">JCM 31047</strain>
    </source>
</reference>
<accession>A0A8H9GMP3</accession>
<evidence type="ECO:0000313" key="2">
    <source>
        <dbReference type="EMBL" id="GGM39900.1"/>
    </source>
</evidence>
<name>A0A8H9GMP3_9DEIO</name>
<sequence length="142" mass="15431">MGCTSRRAQKSRLWKAGDGKTEDVETTFYQDAGATVTNARFITGNQMHAMSGITSVNLEQESPLTMGPVLLGIIGVIALLAREWMIGLAMIVAAVVWKMNQRTNYIITIRTAAGELKALQGSDRDRITKIVAALNDAIVHRG</sequence>